<dbReference type="Proteomes" id="UP001285263">
    <property type="component" value="Unassembled WGS sequence"/>
</dbReference>
<evidence type="ECO:0000256" key="4">
    <source>
        <dbReference type="ARBA" id="ARBA00022729"/>
    </source>
</evidence>
<evidence type="ECO:0000259" key="9">
    <source>
        <dbReference type="PROSITE" id="PS51352"/>
    </source>
</evidence>
<evidence type="ECO:0000256" key="2">
    <source>
        <dbReference type="ARBA" id="ARBA00005791"/>
    </source>
</evidence>
<comment type="caution">
    <text evidence="10">The sequence shown here is derived from an EMBL/GenBank/DDBJ whole genome shotgun (WGS) entry which is preliminary data.</text>
</comment>
<evidence type="ECO:0000313" key="10">
    <source>
        <dbReference type="EMBL" id="MDY0748859.1"/>
    </source>
</evidence>
<dbReference type="EMBL" id="JAXCLA010000012">
    <property type="protein sequence ID" value="MDY0748859.1"/>
    <property type="molecule type" value="Genomic_DNA"/>
</dbReference>
<dbReference type="PANTHER" id="PTHR35891">
    <property type="entry name" value="THIOL:DISULFIDE INTERCHANGE PROTEIN DSBA"/>
    <property type="match status" value="1"/>
</dbReference>
<evidence type="ECO:0000256" key="5">
    <source>
        <dbReference type="ARBA" id="ARBA00022764"/>
    </source>
</evidence>
<accession>A0ABU5DTP0</accession>
<dbReference type="InterPro" id="IPR023205">
    <property type="entry name" value="DsbA/DsbL"/>
</dbReference>
<keyword evidence="4 8" id="KW-0732">Signal</keyword>
<gene>
    <name evidence="10" type="ORF">SNE35_30450</name>
</gene>
<dbReference type="InterPro" id="IPR017937">
    <property type="entry name" value="Thioredoxin_CS"/>
</dbReference>
<dbReference type="CDD" id="cd03019">
    <property type="entry name" value="DsbA_DsbA"/>
    <property type="match status" value="1"/>
</dbReference>
<dbReference type="InterPro" id="IPR013766">
    <property type="entry name" value="Thioredoxin_domain"/>
</dbReference>
<dbReference type="InterPro" id="IPR036249">
    <property type="entry name" value="Thioredoxin-like_sf"/>
</dbReference>
<protein>
    <recommendedName>
        <fullName evidence="3">Thiol:disulfide interchange protein DsbA</fullName>
    </recommendedName>
</protein>
<evidence type="ECO:0000256" key="7">
    <source>
        <dbReference type="ARBA" id="ARBA00023284"/>
    </source>
</evidence>
<feature type="domain" description="Thioredoxin" evidence="9">
    <location>
        <begin position="11"/>
        <end position="205"/>
    </location>
</feature>
<dbReference type="RefSeq" id="WP_320426829.1">
    <property type="nucleotide sequence ID" value="NZ_JAXCLA010000012.1"/>
</dbReference>
<name>A0ABU5DTP0_9BURK</name>
<keyword evidence="7" id="KW-0676">Redox-active center</keyword>
<sequence>MLLRRRDFSAALLGASAVSSPLLASAQGAAPVEGRNYQRMGQPLPTPPGKIEVIEFFWYGCPHCFVFDPTLEAWVKQLPADVSFRRLHVGFNAMVKLHQKLFFALEAMGVEAQVHAGIFNAFHVQRLNLTDEASITAMVTKLGVDPAKFKAAFNSFGVQTKAQAATKLSEDYRIDGVPTLAIGGRFTTSPSMAGAGVSGLTEESLGKNAIGVADYLLKLARTKA</sequence>
<feature type="chain" id="PRO_5045411743" description="Thiol:disulfide interchange protein DsbA" evidence="8">
    <location>
        <begin position="25"/>
        <end position="224"/>
    </location>
</feature>
<evidence type="ECO:0000256" key="3">
    <source>
        <dbReference type="ARBA" id="ARBA00013831"/>
    </source>
</evidence>
<evidence type="ECO:0000313" key="11">
    <source>
        <dbReference type="Proteomes" id="UP001285263"/>
    </source>
</evidence>
<dbReference type="PROSITE" id="PS51352">
    <property type="entry name" value="THIOREDOXIN_2"/>
    <property type="match status" value="1"/>
</dbReference>
<comment type="subcellular location">
    <subcellularLocation>
        <location evidence="1">Periplasm</location>
    </subcellularLocation>
</comment>
<reference evidence="10 11" key="1">
    <citation type="submission" date="2023-11" db="EMBL/GenBank/DDBJ databases">
        <title>Paucibacter sp. nov., isolated from fresh soil in Korea.</title>
        <authorList>
            <person name="Le N.T.T."/>
        </authorList>
    </citation>
    <scope>NUCLEOTIDE SEQUENCE [LARGE SCALE GENOMIC DNA]</scope>
    <source>
        <strain evidence="10 11">R3-3</strain>
    </source>
</reference>
<keyword evidence="11" id="KW-1185">Reference proteome</keyword>
<evidence type="ECO:0000256" key="8">
    <source>
        <dbReference type="SAM" id="SignalP"/>
    </source>
</evidence>
<keyword evidence="6" id="KW-1015">Disulfide bond</keyword>
<dbReference type="InterPro" id="IPR001853">
    <property type="entry name" value="DSBA-like_thioredoxin_dom"/>
</dbReference>
<dbReference type="PANTHER" id="PTHR35891:SF3">
    <property type="entry name" value="THIOL:DISULFIDE INTERCHANGE PROTEIN DSBL"/>
    <property type="match status" value="1"/>
</dbReference>
<keyword evidence="5" id="KW-0574">Periplasm</keyword>
<dbReference type="InterPro" id="IPR050824">
    <property type="entry name" value="Thiol_disulfide_DsbA"/>
</dbReference>
<comment type="similarity">
    <text evidence="2">Belongs to the thioredoxin family. DsbA subfamily.</text>
</comment>
<evidence type="ECO:0000256" key="1">
    <source>
        <dbReference type="ARBA" id="ARBA00004418"/>
    </source>
</evidence>
<organism evidence="10 11">
    <name type="scientific">Roseateles agri</name>
    <dbReference type="NCBI Taxonomy" id="3098619"/>
    <lineage>
        <taxon>Bacteria</taxon>
        <taxon>Pseudomonadati</taxon>
        <taxon>Pseudomonadota</taxon>
        <taxon>Betaproteobacteria</taxon>
        <taxon>Burkholderiales</taxon>
        <taxon>Sphaerotilaceae</taxon>
        <taxon>Roseateles</taxon>
    </lineage>
</organism>
<dbReference type="Gene3D" id="3.40.30.10">
    <property type="entry name" value="Glutaredoxin"/>
    <property type="match status" value="1"/>
</dbReference>
<dbReference type="PROSITE" id="PS00194">
    <property type="entry name" value="THIOREDOXIN_1"/>
    <property type="match status" value="1"/>
</dbReference>
<dbReference type="SUPFAM" id="SSF52833">
    <property type="entry name" value="Thioredoxin-like"/>
    <property type="match status" value="1"/>
</dbReference>
<evidence type="ECO:0000256" key="6">
    <source>
        <dbReference type="ARBA" id="ARBA00023157"/>
    </source>
</evidence>
<dbReference type="Pfam" id="PF01323">
    <property type="entry name" value="DSBA"/>
    <property type="match status" value="1"/>
</dbReference>
<proteinExistence type="inferred from homology"/>
<feature type="signal peptide" evidence="8">
    <location>
        <begin position="1"/>
        <end position="24"/>
    </location>
</feature>